<dbReference type="InterPro" id="IPR010994">
    <property type="entry name" value="RuvA_2-like"/>
</dbReference>
<evidence type="ECO:0000313" key="3">
    <source>
        <dbReference type="EMBL" id="KPH71203.1"/>
    </source>
</evidence>
<protein>
    <recommendedName>
        <fullName evidence="2">Helix-hairpin-helix DNA-binding motif class 1 domain-containing protein</fullName>
    </recommendedName>
</protein>
<dbReference type="SMART" id="SM00278">
    <property type="entry name" value="HhH1"/>
    <property type="match status" value="2"/>
</dbReference>
<keyword evidence="4" id="KW-1185">Reference proteome</keyword>
<dbReference type="Proteomes" id="UP000037854">
    <property type="component" value="Unassembled WGS sequence"/>
</dbReference>
<dbReference type="InterPro" id="IPR003583">
    <property type="entry name" value="Hlx-hairpin-Hlx_DNA-bd_motif"/>
</dbReference>
<dbReference type="Pfam" id="PF10531">
    <property type="entry name" value="SLBB"/>
    <property type="match status" value="1"/>
</dbReference>
<evidence type="ECO:0000313" key="4">
    <source>
        <dbReference type="Proteomes" id="UP000037854"/>
    </source>
</evidence>
<accession>A0ABR5MFQ0</accession>
<reference evidence="3 4" key="1">
    <citation type="submission" date="2015-07" db="EMBL/GenBank/DDBJ databases">
        <title>High-quality draft genome sequence of Oceanobacillus caeni HM6, a bacillus isolated from a human feces.</title>
        <authorList>
            <person name="Kumar J."/>
            <person name="Verma M.K."/>
            <person name="Pandey R."/>
            <person name="Bhambi M."/>
            <person name="Chauhan N."/>
        </authorList>
    </citation>
    <scope>NUCLEOTIDE SEQUENCE [LARGE SCALE GENOMIC DNA]</scope>
    <source>
        <strain evidence="3 4">HM6</strain>
    </source>
</reference>
<dbReference type="Gene3D" id="1.10.150.280">
    <property type="entry name" value="AF1531-like domain"/>
    <property type="match status" value="1"/>
</dbReference>
<keyword evidence="1" id="KW-0472">Membrane</keyword>
<sequence>MLDLLKKSSFFILISIVIIFIFFFSKDESIPKDEELITSASTLNSEVPMKEVLNDAASQQDTIYVDVKGAVEQPGVYEMNAENRVKDVIEKAGGLTKDADQSQVNLAQKVHDEMIIMVPELPDFTVDSGQAAETISGNMDGKVRINYATQDEIESLPGIGPSKAQAIIQHREEFGLFQTVEDLLEISGIGEKTLENMKDNIQIP</sequence>
<dbReference type="SUPFAM" id="SSF47781">
    <property type="entry name" value="RuvA domain 2-like"/>
    <property type="match status" value="1"/>
</dbReference>
<name>A0ABR5MFQ0_9BACI</name>
<comment type="caution">
    <text evidence="3">The sequence shown here is derived from an EMBL/GenBank/DDBJ whole genome shotgun (WGS) entry which is preliminary data.</text>
</comment>
<feature type="domain" description="Helix-hairpin-helix DNA-binding motif class 1" evidence="2">
    <location>
        <begin position="151"/>
        <end position="170"/>
    </location>
</feature>
<keyword evidence="1" id="KW-0812">Transmembrane</keyword>
<feature type="domain" description="Helix-hairpin-helix DNA-binding motif class 1" evidence="2">
    <location>
        <begin position="181"/>
        <end position="200"/>
    </location>
</feature>
<keyword evidence="1" id="KW-1133">Transmembrane helix</keyword>
<dbReference type="NCBIfam" id="TIGR00426">
    <property type="entry name" value="competence protein ComEA helix-hairpin-helix repeat region"/>
    <property type="match status" value="1"/>
</dbReference>
<dbReference type="EMBL" id="LGTK01000087">
    <property type="protein sequence ID" value="KPH71203.1"/>
    <property type="molecule type" value="Genomic_DNA"/>
</dbReference>
<gene>
    <name evidence="3" type="ORF">AFL42_15980</name>
</gene>
<dbReference type="InterPro" id="IPR051675">
    <property type="entry name" value="Endo/Exo/Phosphatase_dom_1"/>
</dbReference>
<organism evidence="3 4">
    <name type="scientific">Oceanobacillus caeni</name>
    <dbReference type="NCBI Taxonomy" id="405946"/>
    <lineage>
        <taxon>Bacteria</taxon>
        <taxon>Bacillati</taxon>
        <taxon>Bacillota</taxon>
        <taxon>Bacilli</taxon>
        <taxon>Bacillales</taxon>
        <taxon>Bacillaceae</taxon>
        <taxon>Oceanobacillus</taxon>
    </lineage>
</organism>
<proteinExistence type="predicted"/>
<dbReference type="InterPro" id="IPR004509">
    <property type="entry name" value="Competence_ComEA_HhH"/>
</dbReference>
<evidence type="ECO:0000256" key="1">
    <source>
        <dbReference type="SAM" id="Phobius"/>
    </source>
</evidence>
<dbReference type="Gene3D" id="3.10.20.600">
    <property type="match status" value="1"/>
</dbReference>
<dbReference type="Pfam" id="PF12836">
    <property type="entry name" value="HHH_3"/>
    <property type="match status" value="1"/>
</dbReference>
<evidence type="ECO:0000259" key="2">
    <source>
        <dbReference type="SMART" id="SM00278"/>
    </source>
</evidence>
<feature type="transmembrane region" description="Helical" evidence="1">
    <location>
        <begin position="9"/>
        <end position="25"/>
    </location>
</feature>
<dbReference type="PANTHER" id="PTHR21180:SF32">
    <property type="entry name" value="ENDONUCLEASE_EXONUCLEASE_PHOSPHATASE FAMILY DOMAIN-CONTAINING PROTEIN 1"/>
    <property type="match status" value="1"/>
</dbReference>
<dbReference type="RefSeq" id="WP_060669193.1">
    <property type="nucleotide sequence ID" value="NZ_JANKBL010000006.1"/>
</dbReference>
<dbReference type="PANTHER" id="PTHR21180">
    <property type="entry name" value="ENDONUCLEASE/EXONUCLEASE/PHOSPHATASE FAMILY DOMAIN-CONTAINING PROTEIN 1"/>
    <property type="match status" value="1"/>
</dbReference>
<dbReference type="InterPro" id="IPR019554">
    <property type="entry name" value="Soluble_ligand-bd"/>
</dbReference>